<keyword evidence="6" id="KW-0732">Signal</keyword>
<gene>
    <name evidence="20" type="ORF">BDV34DRAFT_211541</name>
</gene>
<dbReference type="FunFam" id="3.20.20.300:FF:000013">
    <property type="entry name" value="Probable exo-1,4-beta-xylosidase xlnD"/>
    <property type="match status" value="1"/>
</dbReference>
<evidence type="ECO:0000256" key="1">
    <source>
        <dbReference type="ARBA" id="ARBA00004613"/>
    </source>
</evidence>
<evidence type="ECO:0000256" key="10">
    <source>
        <dbReference type="ARBA" id="ARBA00023295"/>
    </source>
</evidence>
<dbReference type="EMBL" id="ML734956">
    <property type="protein sequence ID" value="KAB8207518.1"/>
    <property type="molecule type" value="Genomic_DNA"/>
</dbReference>
<dbReference type="PANTHER" id="PTHR42721">
    <property type="entry name" value="SUGAR HYDROLASE-RELATED"/>
    <property type="match status" value="1"/>
</dbReference>
<keyword evidence="21" id="KW-1185">Reference proteome</keyword>
<dbReference type="OMA" id="KVYTKVC"/>
<dbReference type="InterPro" id="IPR002772">
    <property type="entry name" value="Glyco_hydro_3_C"/>
</dbReference>
<proteinExistence type="inferred from homology"/>
<evidence type="ECO:0000256" key="11">
    <source>
        <dbReference type="ARBA" id="ARBA00023326"/>
    </source>
</evidence>
<keyword evidence="9" id="KW-0119">Carbohydrate metabolism</keyword>
<keyword evidence="11" id="KW-0624">Polysaccharide degradation</keyword>
<dbReference type="SUPFAM" id="SSF52279">
    <property type="entry name" value="Beta-D-glucan exohydrolase, C-terminal domain"/>
    <property type="match status" value="1"/>
</dbReference>
<evidence type="ECO:0000256" key="18">
    <source>
        <dbReference type="ARBA" id="ARBA00083921"/>
    </source>
</evidence>
<dbReference type="GO" id="GO:0045493">
    <property type="term" value="P:xylan catabolic process"/>
    <property type="evidence" value="ECO:0007669"/>
    <property type="project" value="UniProtKB-UniPathway"/>
</dbReference>
<dbReference type="Pfam" id="PF00933">
    <property type="entry name" value="Glyco_hydro_3"/>
    <property type="match status" value="1"/>
</dbReference>
<evidence type="ECO:0000256" key="9">
    <source>
        <dbReference type="ARBA" id="ARBA00023277"/>
    </source>
</evidence>
<dbReference type="InterPro" id="IPR001764">
    <property type="entry name" value="Glyco_hydro_3_N"/>
</dbReference>
<evidence type="ECO:0000256" key="15">
    <source>
        <dbReference type="ARBA" id="ARBA00070195"/>
    </source>
</evidence>
<evidence type="ECO:0000256" key="5">
    <source>
        <dbReference type="ARBA" id="ARBA00022651"/>
    </source>
</evidence>
<dbReference type="AlphaFoldDB" id="A0A5N6DQV4"/>
<protein>
    <recommendedName>
        <fullName evidence="15">Probable exo-1,4-beta-xylosidase bxlB</fullName>
        <ecNumber evidence="14">3.2.1.37</ecNumber>
    </recommendedName>
    <alternativeName>
        <fullName evidence="16">1,4-beta-D-xylan xylohydrolase bxlB</fullName>
    </alternativeName>
    <alternativeName>
        <fullName evidence="17">Beta-xylosidase bxlB</fullName>
    </alternativeName>
    <alternativeName>
        <fullName evidence="18">Xylobiase bxlB</fullName>
    </alternativeName>
</protein>
<dbReference type="UniPathway" id="UPA00114"/>
<dbReference type="InterPro" id="IPR013783">
    <property type="entry name" value="Ig-like_fold"/>
</dbReference>
<dbReference type="FunFam" id="3.40.50.1700:FF:000007">
    <property type="entry name" value="Exo-1,4-beta-xylosidase xlnD"/>
    <property type="match status" value="1"/>
</dbReference>
<keyword evidence="7" id="KW-0378">Hydrolase</keyword>
<accession>A0A5N6DQV4</accession>
<comment type="similarity">
    <text evidence="3">Belongs to the glycosyl hydrolase 3 family.</text>
</comment>
<organism evidence="20 21">
    <name type="scientific">Aspergillus parasiticus</name>
    <dbReference type="NCBI Taxonomy" id="5067"/>
    <lineage>
        <taxon>Eukaryota</taxon>
        <taxon>Fungi</taxon>
        <taxon>Dikarya</taxon>
        <taxon>Ascomycota</taxon>
        <taxon>Pezizomycotina</taxon>
        <taxon>Eurotiomycetes</taxon>
        <taxon>Eurotiomycetidae</taxon>
        <taxon>Eurotiales</taxon>
        <taxon>Aspergillaceae</taxon>
        <taxon>Aspergillus</taxon>
        <taxon>Aspergillus subgen. Circumdati</taxon>
    </lineage>
</organism>
<evidence type="ECO:0000256" key="2">
    <source>
        <dbReference type="ARBA" id="ARBA00004851"/>
    </source>
</evidence>
<dbReference type="Gene3D" id="2.60.40.10">
    <property type="entry name" value="Immunoglobulins"/>
    <property type="match status" value="1"/>
</dbReference>
<dbReference type="Proteomes" id="UP000326532">
    <property type="component" value="Unassembled WGS sequence"/>
</dbReference>
<dbReference type="PANTHER" id="PTHR42721:SF3">
    <property type="entry name" value="BETA-D-XYLOSIDASE 5-RELATED"/>
    <property type="match status" value="1"/>
</dbReference>
<evidence type="ECO:0000313" key="20">
    <source>
        <dbReference type="EMBL" id="KAB8207518.1"/>
    </source>
</evidence>
<evidence type="ECO:0000256" key="13">
    <source>
        <dbReference type="ARBA" id="ARBA00025331"/>
    </source>
</evidence>
<evidence type="ECO:0000256" key="8">
    <source>
        <dbReference type="ARBA" id="ARBA00023180"/>
    </source>
</evidence>
<dbReference type="InterPro" id="IPR036962">
    <property type="entry name" value="Glyco_hydro_3_N_sf"/>
</dbReference>
<dbReference type="VEuPathDB" id="FungiDB:BDV34DRAFT_211541"/>
<dbReference type="Pfam" id="PF01915">
    <property type="entry name" value="Glyco_hydro_3_C"/>
    <property type="match status" value="1"/>
</dbReference>
<evidence type="ECO:0000259" key="19">
    <source>
        <dbReference type="SMART" id="SM01217"/>
    </source>
</evidence>
<evidence type="ECO:0000256" key="16">
    <source>
        <dbReference type="ARBA" id="ARBA00079101"/>
    </source>
</evidence>
<dbReference type="InterPro" id="IPR026891">
    <property type="entry name" value="Fn3-like"/>
</dbReference>
<dbReference type="GO" id="GO:0005576">
    <property type="term" value="C:extracellular region"/>
    <property type="evidence" value="ECO:0007669"/>
    <property type="project" value="UniProtKB-SubCell"/>
</dbReference>
<dbReference type="GO" id="GO:0031222">
    <property type="term" value="P:arabinan catabolic process"/>
    <property type="evidence" value="ECO:0007669"/>
    <property type="project" value="TreeGrafter"/>
</dbReference>
<dbReference type="Gene3D" id="3.40.50.1700">
    <property type="entry name" value="Glycoside hydrolase family 3 C-terminal domain"/>
    <property type="match status" value="1"/>
</dbReference>
<comment type="subcellular location">
    <subcellularLocation>
        <location evidence="1">Secreted</location>
    </subcellularLocation>
</comment>
<evidence type="ECO:0000256" key="3">
    <source>
        <dbReference type="ARBA" id="ARBA00005336"/>
    </source>
</evidence>
<dbReference type="EC" id="3.2.1.37" evidence="14"/>
<dbReference type="SUPFAM" id="SSF51445">
    <property type="entry name" value="(Trans)glycosidases"/>
    <property type="match status" value="1"/>
</dbReference>
<feature type="domain" description="Fibronectin type III-like" evidence="19">
    <location>
        <begin position="691"/>
        <end position="762"/>
    </location>
</feature>
<evidence type="ECO:0000256" key="12">
    <source>
        <dbReference type="ARBA" id="ARBA00024574"/>
    </source>
</evidence>
<keyword evidence="4" id="KW-0964">Secreted</keyword>
<dbReference type="GO" id="GO:0046556">
    <property type="term" value="F:alpha-L-arabinofuranosidase activity"/>
    <property type="evidence" value="ECO:0007669"/>
    <property type="project" value="TreeGrafter"/>
</dbReference>
<keyword evidence="5" id="KW-0858">Xylan degradation</keyword>
<reference evidence="20 21" key="1">
    <citation type="submission" date="2019-04" db="EMBL/GenBank/DDBJ databases">
        <title>Fungal friends and foes A comparative genomics study of 23 Aspergillus species from section Flavi.</title>
        <authorList>
            <consortium name="DOE Joint Genome Institute"/>
            <person name="Kjaerbolling I."/>
            <person name="Vesth T.C."/>
            <person name="Frisvad J.C."/>
            <person name="Nybo J.L."/>
            <person name="Theobald S."/>
            <person name="Kildgaard S."/>
            <person name="Petersen T.I."/>
            <person name="Kuo A."/>
            <person name="Sato A."/>
            <person name="Lyhne E.K."/>
            <person name="Kogle M.E."/>
            <person name="Wiebenga A."/>
            <person name="Kun R.S."/>
            <person name="Lubbers R.J."/>
            <person name="Makela M.R."/>
            <person name="Barry K."/>
            <person name="Chovatia M."/>
            <person name="Clum A."/>
            <person name="Daum C."/>
            <person name="Haridas S."/>
            <person name="He G."/>
            <person name="LaButti K."/>
            <person name="Lipzen A."/>
            <person name="Mondo S."/>
            <person name="Pangilinan J."/>
            <person name="Riley R."/>
            <person name="Salamov A."/>
            <person name="Simmons B.A."/>
            <person name="Magnuson J.K."/>
            <person name="Henrissat B."/>
            <person name="Mortensen U.H."/>
            <person name="Larsen T.O."/>
            <person name="De vries R.P."/>
            <person name="Grigoriev I.V."/>
            <person name="Machida M."/>
            <person name="Baker S.E."/>
            <person name="Andersen M.R."/>
        </authorList>
    </citation>
    <scope>NUCLEOTIDE SEQUENCE [LARGE SCALE GENOMIC DNA]</scope>
    <source>
        <strain evidence="20 21">CBS 117618</strain>
    </source>
</reference>
<keyword evidence="8" id="KW-0325">Glycoprotein</keyword>
<dbReference type="SMART" id="SM01217">
    <property type="entry name" value="Fn3_like"/>
    <property type="match status" value="1"/>
</dbReference>
<dbReference type="InterPro" id="IPR044993">
    <property type="entry name" value="BXL"/>
</dbReference>
<dbReference type="InterPro" id="IPR017853">
    <property type="entry name" value="GH"/>
</dbReference>
<dbReference type="Pfam" id="PF14310">
    <property type="entry name" value="Fn3-like"/>
    <property type="match status" value="1"/>
</dbReference>
<dbReference type="GO" id="GO:0009044">
    <property type="term" value="F:xylan 1,4-beta-xylosidase activity"/>
    <property type="evidence" value="ECO:0007669"/>
    <property type="project" value="UniProtKB-EC"/>
</dbReference>
<evidence type="ECO:0000256" key="6">
    <source>
        <dbReference type="ARBA" id="ARBA00022729"/>
    </source>
</evidence>
<comment type="function">
    <text evidence="13">Xylan 1,4-beta-xylosidase involved in the hydrolysis of xylan, a major structural heterogeneous polysaccharide found in plant biomass representing the second most abundant polysaccharide in the biosphere, after cellulose.</text>
</comment>
<dbReference type="InterPro" id="IPR036881">
    <property type="entry name" value="Glyco_hydro_3_C_sf"/>
</dbReference>
<comment type="pathway">
    <text evidence="2">Glycan degradation; xylan degradation.</text>
</comment>
<evidence type="ECO:0000256" key="17">
    <source>
        <dbReference type="ARBA" id="ARBA00079314"/>
    </source>
</evidence>
<dbReference type="Gene3D" id="3.20.20.300">
    <property type="entry name" value="Glycoside hydrolase, family 3, N-terminal domain"/>
    <property type="match status" value="1"/>
</dbReference>
<evidence type="ECO:0000256" key="7">
    <source>
        <dbReference type="ARBA" id="ARBA00022801"/>
    </source>
</evidence>
<name>A0A5N6DQV4_ASPPA</name>
<evidence type="ECO:0000256" key="4">
    <source>
        <dbReference type="ARBA" id="ARBA00022525"/>
    </source>
</evidence>
<comment type="catalytic activity">
    <reaction evidence="12">
        <text>Hydrolysis of (1-&gt;4)-beta-D-xylans, to remove successive D-xylose residues from the non-reducing termini.</text>
        <dbReference type="EC" id="3.2.1.37"/>
    </reaction>
</comment>
<evidence type="ECO:0000256" key="14">
    <source>
        <dbReference type="ARBA" id="ARBA00026107"/>
    </source>
</evidence>
<sequence>MPLICIVYFLQYLDKIAISYASVTGLRESANLHGNQFNWVSTSTESIFPDCSTGPLSKNNVCDTSLDPVSRAKSLVAAMTLEEKINNTKYDSSGAPRLGLPAYNWWNEALHGVAEGHGVSFSDSGNFSYATSFPMPILLGAAFDDDLVKQVATVISTEARAFANGGHAGLDYWTPNINPFRDPRWGRGQETPGEDPLHLSRYVYHLVDGLQDGIGPERPKVVATCKHFAAYDLENWEGIERYAFDAVVSSQDLSEYYLPPFKTCTRDAKVDAVMCSYNSLNGIPTCADRWLLQTLLREHWGWEQTGHWVTGDCGAIDNIYADHHYVADGAHAAAAALNAGTDLDCGSVFPEYLGSALQQGLYNNQTLNNALIRLYSSLVKLGYFDPADDQPYRSIGWNEVFTPAAEELAHKATVEGIVMLKNDGTLPLKSNGTVAIIGPFANATTQLQGNYEGPPKYIRTLIWAAAHNGYKVKFSQGTDINSNSSAGFAEAISAAKEADIVIYAGGIDNTIEKESQDRTTIVWPGNQLDLIEQLSDLKKPLIVVQFGGGQVDDSSLLANDGVGALLWAGYPSQAGGAAVFDILTGKSAPAGRLPVTQYPASYVDEVPMTDMTLRPGSNNPGRTYRWYDKAVLPFGFGLHYTTFNVSWDHDEYGPYNTDSVASGTTSAPVDTELFDTFSITVTNTGKLTSDYIALLFLTADGVGPEPYPIKTLVGYSRAKGIEPGQSQQVQLDVSVGSVARTAENGDLVLYPGSYKLEVDVGQDFPTATFTVSGKEKVLDEFPAPQQNATSAVTRRGR</sequence>
<keyword evidence="10" id="KW-0326">Glycosidase</keyword>
<evidence type="ECO:0000313" key="21">
    <source>
        <dbReference type="Proteomes" id="UP000326532"/>
    </source>
</evidence>